<dbReference type="Gene3D" id="3.40.250.10">
    <property type="entry name" value="Rhodanese-like domain"/>
    <property type="match status" value="1"/>
</dbReference>
<dbReference type="InterPro" id="IPR006311">
    <property type="entry name" value="TAT_signal"/>
</dbReference>
<organism evidence="2 3">
    <name type="scientific">Jannaschia pagri</name>
    <dbReference type="NCBI Taxonomy" id="2829797"/>
    <lineage>
        <taxon>Bacteria</taxon>
        <taxon>Pseudomonadati</taxon>
        <taxon>Pseudomonadota</taxon>
        <taxon>Alphaproteobacteria</taxon>
        <taxon>Rhodobacterales</taxon>
        <taxon>Roseobacteraceae</taxon>
        <taxon>Jannaschia</taxon>
    </lineage>
</organism>
<dbReference type="CDD" id="cd00158">
    <property type="entry name" value="RHOD"/>
    <property type="match status" value="1"/>
</dbReference>
<name>A0ABQ4NP53_9RHOB</name>
<dbReference type="InterPro" id="IPR036873">
    <property type="entry name" value="Rhodanese-like_dom_sf"/>
</dbReference>
<dbReference type="SUPFAM" id="SSF52821">
    <property type="entry name" value="Rhodanese/Cell cycle control phosphatase"/>
    <property type="match status" value="1"/>
</dbReference>
<dbReference type="PROSITE" id="PS50206">
    <property type="entry name" value="RHODANESE_3"/>
    <property type="match status" value="1"/>
</dbReference>
<reference evidence="2 3" key="1">
    <citation type="submission" date="2021-05" db="EMBL/GenBank/DDBJ databases">
        <title>Bacteria Genome sequencing.</title>
        <authorList>
            <person name="Takabe Y."/>
            <person name="Nakajima Y."/>
            <person name="Suzuki S."/>
            <person name="Shiozaki T."/>
        </authorList>
    </citation>
    <scope>NUCLEOTIDE SEQUENCE [LARGE SCALE GENOMIC DNA]</scope>
    <source>
        <strain evidence="2 3">AI_62</strain>
    </source>
</reference>
<feature type="domain" description="Rhodanese" evidence="1">
    <location>
        <begin position="51"/>
        <end position="151"/>
    </location>
</feature>
<proteinExistence type="predicted"/>
<evidence type="ECO:0000313" key="3">
    <source>
        <dbReference type="Proteomes" id="UP000786693"/>
    </source>
</evidence>
<accession>A0ABQ4NP53</accession>
<dbReference type="SMART" id="SM00450">
    <property type="entry name" value="RHOD"/>
    <property type="match status" value="1"/>
</dbReference>
<dbReference type="InterPro" id="IPR001763">
    <property type="entry name" value="Rhodanese-like_dom"/>
</dbReference>
<dbReference type="RefSeq" id="WP_220749349.1">
    <property type="nucleotide sequence ID" value="NZ_BPFH01000004.1"/>
</dbReference>
<sequence>MLKQIPLSRRQILVGGAGAAFALTAAGVVYGRRDRFEGSEVTPPDALAAIRAGEILMIDIRRPDEWARTGIAEGAKPLDMRRDDFVEALADLTGGATDTPVALICARGVRSDRMSARLEEAGFTRIIDVPEGMLGSAAGPGWLARGLPVVQP</sequence>
<dbReference type="Pfam" id="PF00581">
    <property type="entry name" value="Rhodanese"/>
    <property type="match status" value="1"/>
</dbReference>
<dbReference type="EMBL" id="BPFH01000004">
    <property type="protein sequence ID" value="GIT95862.1"/>
    <property type="molecule type" value="Genomic_DNA"/>
</dbReference>
<comment type="caution">
    <text evidence="2">The sequence shown here is derived from an EMBL/GenBank/DDBJ whole genome shotgun (WGS) entry which is preliminary data.</text>
</comment>
<keyword evidence="3" id="KW-1185">Reference proteome</keyword>
<dbReference type="PROSITE" id="PS51318">
    <property type="entry name" value="TAT"/>
    <property type="match status" value="1"/>
</dbReference>
<evidence type="ECO:0000259" key="1">
    <source>
        <dbReference type="PROSITE" id="PS50206"/>
    </source>
</evidence>
<protein>
    <recommendedName>
        <fullName evidence="1">Rhodanese domain-containing protein</fullName>
    </recommendedName>
</protein>
<gene>
    <name evidence="2" type="ORF">JANAI62_24850</name>
</gene>
<dbReference type="Proteomes" id="UP000786693">
    <property type="component" value="Unassembled WGS sequence"/>
</dbReference>
<evidence type="ECO:0000313" key="2">
    <source>
        <dbReference type="EMBL" id="GIT95862.1"/>
    </source>
</evidence>